<reference evidence="2 3" key="1">
    <citation type="submission" date="2017-10" db="EMBL/GenBank/DDBJ databases">
        <title>Genomics of the genus Arcobacter.</title>
        <authorList>
            <person name="Perez-Cataluna A."/>
            <person name="Figueras M.J."/>
        </authorList>
    </citation>
    <scope>NUCLEOTIDE SEQUENCE [LARGE SCALE GENOMIC DNA]</scope>
    <source>
        <strain evidence="2 3">CECT 8993</strain>
    </source>
</reference>
<keyword evidence="1" id="KW-0812">Transmembrane</keyword>
<keyword evidence="1" id="KW-0472">Membrane</keyword>
<comment type="caution">
    <text evidence="2">The sequence shown here is derived from an EMBL/GenBank/DDBJ whole genome shotgun (WGS) entry which is preliminary data.</text>
</comment>
<accession>A0A4Q0Y6V4</accession>
<organism evidence="2 3">
    <name type="scientific">Halarcobacter ebronensis</name>
    <dbReference type="NCBI Taxonomy" id="1462615"/>
    <lineage>
        <taxon>Bacteria</taxon>
        <taxon>Pseudomonadati</taxon>
        <taxon>Campylobacterota</taxon>
        <taxon>Epsilonproteobacteria</taxon>
        <taxon>Campylobacterales</taxon>
        <taxon>Arcobacteraceae</taxon>
        <taxon>Halarcobacter</taxon>
    </lineage>
</organism>
<proteinExistence type="predicted"/>
<sequence length="132" mass="15812">MEDISIYFQLLTSFLSIVILLAIFFRYYQYKKKLEVLKELNKLKEQNLLSAKDKDFIKTNHKEYKNLLKKDEERIKLIYPLFILIAGVLFAFLPLGEVVIYINVLIVSYIYLQIIKIHNKNFEAFLKELQED</sequence>
<evidence type="ECO:0000313" key="2">
    <source>
        <dbReference type="EMBL" id="RXJ65926.1"/>
    </source>
</evidence>
<gene>
    <name evidence="2" type="ORF">CRV08_13925</name>
</gene>
<feature type="transmembrane region" description="Helical" evidence="1">
    <location>
        <begin position="77"/>
        <end position="93"/>
    </location>
</feature>
<feature type="transmembrane region" description="Helical" evidence="1">
    <location>
        <begin position="99"/>
        <end position="117"/>
    </location>
</feature>
<dbReference type="AlphaFoldDB" id="A0A4Q0Y6V4"/>
<dbReference type="EMBL" id="PDKJ01000018">
    <property type="protein sequence ID" value="RXJ65926.1"/>
    <property type="molecule type" value="Genomic_DNA"/>
</dbReference>
<dbReference type="RefSeq" id="WP_128983172.1">
    <property type="nucleotide sequence ID" value="NZ_PDKJ01000018.1"/>
</dbReference>
<protein>
    <submittedName>
        <fullName evidence="2">Uncharacterized protein</fullName>
    </submittedName>
</protein>
<keyword evidence="1" id="KW-1133">Transmembrane helix</keyword>
<name>A0A4Q0Y6V4_9BACT</name>
<feature type="transmembrane region" description="Helical" evidence="1">
    <location>
        <begin position="6"/>
        <end position="28"/>
    </location>
</feature>
<evidence type="ECO:0000313" key="3">
    <source>
        <dbReference type="Proteomes" id="UP000290172"/>
    </source>
</evidence>
<dbReference type="Proteomes" id="UP000290172">
    <property type="component" value="Unassembled WGS sequence"/>
</dbReference>
<evidence type="ECO:0000256" key="1">
    <source>
        <dbReference type="SAM" id="Phobius"/>
    </source>
</evidence>